<evidence type="ECO:0000256" key="2">
    <source>
        <dbReference type="ARBA" id="ARBA00008455"/>
    </source>
</evidence>
<keyword evidence="8" id="KW-0732">Signal</keyword>
<evidence type="ECO:0000256" key="6">
    <source>
        <dbReference type="ARBA" id="ARBA00023157"/>
    </source>
</evidence>
<organism evidence="10 11">
    <name type="scientific">Myotis lucifugus</name>
    <name type="common">Little brown bat</name>
    <dbReference type="NCBI Taxonomy" id="59463"/>
    <lineage>
        <taxon>Eukaryota</taxon>
        <taxon>Metazoa</taxon>
        <taxon>Chordata</taxon>
        <taxon>Craniata</taxon>
        <taxon>Vertebrata</taxon>
        <taxon>Euteleostomi</taxon>
        <taxon>Mammalia</taxon>
        <taxon>Eutheria</taxon>
        <taxon>Laurasiatheria</taxon>
        <taxon>Chiroptera</taxon>
        <taxon>Yangochiroptera</taxon>
        <taxon>Vespertilionidae</taxon>
        <taxon>Myotis</taxon>
    </lineage>
</organism>
<dbReference type="InterPro" id="IPR000668">
    <property type="entry name" value="Peptidase_C1A_C"/>
</dbReference>
<dbReference type="SMART" id="SM00645">
    <property type="entry name" value="Pept_C1"/>
    <property type="match status" value="1"/>
</dbReference>
<evidence type="ECO:0000256" key="3">
    <source>
        <dbReference type="ARBA" id="ARBA00022670"/>
    </source>
</evidence>
<feature type="chain" id="PRO_5018612779" description="Peptidase C1A papain C-terminal domain-containing protein" evidence="8">
    <location>
        <begin position="18"/>
        <end position="253"/>
    </location>
</feature>
<keyword evidence="5" id="KW-0788">Thiol protease</keyword>
<comment type="similarity">
    <text evidence="2">Belongs to the peptidase C1 family.</text>
</comment>
<dbReference type="eggNOG" id="KOG1543">
    <property type="taxonomic scope" value="Eukaryota"/>
</dbReference>
<reference evidence="10 11" key="1">
    <citation type="journal article" date="2011" name="Nature">
        <title>A high-resolution map of human evolutionary constraint using 29 mammals.</title>
        <authorList>
            <person name="Lindblad-Toh K."/>
            <person name="Garber M."/>
            <person name="Zuk O."/>
            <person name="Lin M.F."/>
            <person name="Parker B.J."/>
            <person name="Washietl S."/>
            <person name="Kheradpour P."/>
            <person name="Ernst J."/>
            <person name="Jordan G."/>
            <person name="Mauceli E."/>
            <person name="Ward L.D."/>
            <person name="Lowe C.B."/>
            <person name="Holloway A.K."/>
            <person name="Clamp M."/>
            <person name="Gnerre S."/>
            <person name="Alfoldi J."/>
            <person name="Beal K."/>
            <person name="Chang J."/>
            <person name="Clawson H."/>
            <person name="Cuff J."/>
            <person name="Di Palma F."/>
            <person name="Fitzgerald S."/>
            <person name="Flicek P."/>
            <person name="Guttman M."/>
            <person name="Hubisz M.J."/>
            <person name="Jaffe D.B."/>
            <person name="Jungreis I."/>
            <person name="Kent W.J."/>
            <person name="Kostka D."/>
            <person name="Lara M."/>
            <person name="Martins A.L."/>
            <person name="Massingham T."/>
            <person name="Moltke I."/>
            <person name="Raney B.J."/>
            <person name="Rasmussen M.D."/>
            <person name="Robinson J."/>
            <person name="Stark A."/>
            <person name="Vilella A.J."/>
            <person name="Wen J."/>
            <person name="Xie X."/>
            <person name="Zody M.C."/>
            <person name="Baldwin J."/>
            <person name="Bloom T."/>
            <person name="Chin C.W."/>
            <person name="Heiman D."/>
            <person name="Nicol R."/>
            <person name="Nusbaum C."/>
            <person name="Young S."/>
            <person name="Wilkinson J."/>
            <person name="Worley K.C."/>
            <person name="Kovar C.L."/>
            <person name="Muzny D.M."/>
            <person name="Gibbs R.A."/>
            <person name="Cree A."/>
            <person name="Dihn H.H."/>
            <person name="Fowler G."/>
            <person name="Jhangiani S."/>
            <person name="Joshi V."/>
            <person name="Lee S."/>
            <person name="Lewis L.R."/>
            <person name="Nazareth L.V."/>
            <person name="Okwuonu G."/>
            <person name="Santibanez J."/>
            <person name="Warren W.C."/>
            <person name="Mardis E.R."/>
            <person name="Weinstock G.M."/>
            <person name="Wilson R.K."/>
            <person name="Delehaunty K."/>
            <person name="Dooling D."/>
            <person name="Fronik C."/>
            <person name="Fulton L."/>
            <person name="Fulton B."/>
            <person name="Graves T."/>
            <person name="Minx P."/>
            <person name="Sodergren E."/>
            <person name="Birney E."/>
            <person name="Margulies E.H."/>
            <person name="Herrero J."/>
            <person name="Green E.D."/>
            <person name="Haussler D."/>
            <person name="Siepel A."/>
            <person name="Goldman N."/>
            <person name="Pollard K.S."/>
            <person name="Pedersen J.S."/>
            <person name="Lander E.S."/>
            <person name="Kellis M."/>
        </authorList>
    </citation>
    <scope>NUCLEOTIDE SEQUENCE [LARGE SCALE GENOMIC DNA]</scope>
</reference>
<evidence type="ECO:0000313" key="11">
    <source>
        <dbReference type="Proteomes" id="UP000001074"/>
    </source>
</evidence>
<feature type="domain" description="Peptidase C1A papain C-terminal" evidence="9">
    <location>
        <begin position="107"/>
        <end position="250"/>
    </location>
</feature>
<dbReference type="PANTHER" id="PTHR12411">
    <property type="entry name" value="CYSTEINE PROTEASE FAMILY C1-RELATED"/>
    <property type="match status" value="1"/>
</dbReference>
<keyword evidence="11" id="KW-1185">Reference proteome</keyword>
<dbReference type="Gene3D" id="3.90.70.10">
    <property type="entry name" value="Cysteine proteinases"/>
    <property type="match status" value="1"/>
</dbReference>
<evidence type="ECO:0000256" key="7">
    <source>
        <dbReference type="ARBA" id="ARBA00023228"/>
    </source>
</evidence>
<sequence length="253" mass="28007">MNASVFLILLCLGIASAAPTVDHSLHAEANELIAIPGTILGVNEERCRRAERQESMKMTELHNQEHREGDSFAMATDAFADMTNKEFRRMVNGFQNQEPGRGKRSGPHVAVDWREKGRVAPVQSQGECGSCWAFSATGALEGQMFRKTGKLVLSEQNLVDRSRSQGNEGCNGGLMDNAFQYVKDNKGLDIESYPYLAKNGVCSCRPENSAANDPLINIHKQERVLMKEMATVGAGQDSFQFYKEAMLYFLSNC</sequence>
<dbReference type="HOGENOM" id="CLU_012184_1_2_1"/>
<feature type="signal peptide" evidence="8">
    <location>
        <begin position="1"/>
        <end position="17"/>
    </location>
</feature>
<dbReference type="Ensembl" id="ENSMLUT00000013416.2">
    <property type="protein sequence ID" value="ENSMLUP00000012205.2"/>
    <property type="gene ID" value="ENSMLUG00000013411.2"/>
</dbReference>
<dbReference type="InterPro" id="IPR038765">
    <property type="entry name" value="Papain-like_cys_pep_sf"/>
</dbReference>
<reference evidence="10" key="2">
    <citation type="submission" date="2025-08" db="UniProtKB">
        <authorList>
            <consortium name="Ensembl"/>
        </authorList>
    </citation>
    <scope>IDENTIFICATION</scope>
</reference>
<dbReference type="AlphaFoldDB" id="G1PMR9"/>
<dbReference type="Proteomes" id="UP000001074">
    <property type="component" value="Unassembled WGS sequence"/>
</dbReference>
<reference evidence="10" key="3">
    <citation type="submission" date="2025-09" db="UniProtKB">
        <authorList>
            <consortium name="Ensembl"/>
        </authorList>
    </citation>
    <scope>IDENTIFICATION</scope>
</reference>
<dbReference type="InterPro" id="IPR013128">
    <property type="entry name" value="Peptidase_C1A"/>
</dbReference>
<dbReference type="InParanoid" id="G1PMR9"/>
<dbReference type="STRING" id="59463.ENSMLUP00000012205"/>
<dbReference type="SUPFAM" id="SSF54001">
    <property type="entry name" value="Cysteine proteinases"/>
    <property type="match status" value="1"/>
</dbReference>
<evidence type="ECO:0000313" key="10">
    <source>
        <dbReference type="Ensembl" id="ENSMLUP00000012205.2"/>
    </source>
</evidence>
<keyword evidence="3" id="KW-0645">Protease</keyword>
<protein>
    <recommendedName>
        <fullName evidence="9">Peptidase C1A papain C-terminal domain-containing protein</fullName>
    </recommendedName>
</protein>
<keyword evidence="4" id="KW-0378">Hydrolase</keyword>
<dbReference type="CDD" id="cd02248">
    <property type="entry name" value="Peptidase_C1A"/>
    <property type="match status" value="1"/>
</dbReference>
<comment type="subcellular location">
    <subcellularLocation>
        <location evidence="1">Lysosome</location>
    </subcellularLocation>
</comment>
<keyword evidence="7" id="KW-0458">Lysosome</keyword>
<dbReference type="GeneTree" id="ENSGT00940000154367"/>
<keyword evidence="6" id="KW-1015">Disulfide bond</keyword>
<dbReference type="GO" id="GO:0005764">
    <property type="term" value="C:lysosome"/>
    <property type="evidence" value="ECO:0007669"/>
    <property type="project" value="UniProtKB-SubCell"/>
</dbReference>
<dbReference type="Pfam" id="PF00112">
    <property type="entry name" value="Peptidase_C1"/>
    <property type="match status" value="1"/>
</dbReference>
<name>G1PMR9_MYOLU</name>
<dbReference type="FunFam" id="3.90.70.10:FF:000332">
    <property type="entry name" value="Cathepsin L1"/>
    <property type="match status" value="1"/>
</dbReference>
<dbReference type="PROSITE" id="PS00139">
    <property type="entry name" value="THIOL_PROTEASE_CYS"/>
    <property type="match status" value="1"/>
</dbReference>
<evidence type="ECO:0000256" key="4">
    <source>
        <dbReference type="ARBA" id="ARBA00022801"/>
    </source>
</evidence>
<dbReference type="GO" id="GO:0008234">
    <property type="term" value="F:cysteine-type peptidase activity"/>
    <property type="evidence" value="ECO:0007669"/>
    <property type="project" value="UniProtKB-KW"/>
</dbReference>
<dbReference type="InterPro" id="IPR000169">
    <property type="entry name" value="Pept_cys_AS"/>
</dbReference>
<accession>G1PMR9</accession>
<evidence type="ECO:0000256" key="1">
    <source>
        <dbReference type="ARBA" id="ARBA00004371"/>
    </source>
</evidence>
<dbReference type="GO" id="GO:0006508">
    <property type="term" value="P:proteolysis"/>
    <property type="evidence" value="ECO:0007669"/>
    <property type="project" value="UniProtKB-KW"/>
</dbReference>
<dbReference type="InterPro" id="IPR039417">
    <property type="entry name" value="Peptidase_C1A_papain-like"/>
</dbReference>
<evidence type="ECO:0000256" key="5">
    <source>
        <dbReference type="ARBA" id="ARBA00022807"/>
    </source>
</evidence>
<proteinExistence type="inferred from homology"/>
<evidence type="ECO:0000259" key="9">
    <source>
        <dbReference type="SMART" id="SM00645"/>
    </source>
</evidence>
<evidence type="ECO:0000256" key="8">
    <source>
        <dbReference type="SAM" id="SignalP"/>
    </source>
</evidence>
<dbReference type="EMBL" id="AAPE02044294">
    <property type="status" value="NOT_ANNOTATED_CDS"/>
    <property type="molecule type" value="Genomic_DNA"/>
</dbReference>